<dbReference type="Gene3D" id="3.30.750.24">
    <property type="entry name" value="STAS domain"/>
    <property type="match status" value="1"/>
</dbReference>
<feature type="transmembrane region" description="Helical" evidence="6">
    <location>
        <begin position="464"/>
        <end position="492"/>
    </location>
</feature>
<dbReference type="PROSITE" id="PS50801">
    <property type="entry name" value="STAS"/>
    <property type="match status" value="1"/>
</dbReference>
<keyword evidence="2 6" id="KW-0812">Transmembrane</keyword>
<dbReference type="OMA" id="WVMTFIF"/>
<dbReference type="GO" id="GO:0022857">
    <property type="term" value="F:transmembrane transporter activity"/>
    <property type="evidence" value="ECO:0000318"/>
    <property type="project" value="GO_Central"/>
</dbReference>
<feature type="transmembrane region" description="Helical" evidence="6">
    <location>
        <begin position="435"/>
        <end position="457"/>
    </location>
</feature>
<dbReference type="CDD" id="cd07042">
    <property type="entry name" value="STAS_SulP_like_sulfate_transporter"/>
    <property type="match status" value="1"/>
</dbReference>
<evidence type="ECO:0000256" key="5">
    <source>
        <dbReference type="SAM" id="MobiDB-lite"/>
    </source>
</evidence>
<dbReference type="Pfam" id="PF01740">
    <property type="entry name" value="STAS"/>
    <property type="match status" value="1"/>
</dbReference>
<evidence type="ECO:0000256" key="2">
    <source>
        <dbReference type="ARBA" id="ARBA00022692"/>
    </source>
</evidence>
<keyword evidence="9" id="KW-1185">Reference proteome</keyword>
<evidence type="ECO:0000313" key="8">
    <source>
        <dbReference type="EMBL" id="GAQ79072.1"/>
    </source>
</evidence>
<dbReference type="InterPro" id="IPR002645">
    <property type="entry name" value="STAS_dom"/>
</dbReference>
<dbReference type="SUPFAM" id="SSF52091">
    <property type="entry name" value="SpoIIaa-like"/>
    <property type="match status" value="1"/>
</dbReference>
<keyword evidence="3 6" id="KW-1133">Transmembrane helix</keyword>
<evidence type="ECO:0000256" key="1">
    <source>
        <dbReference type="ARBA" id="ARBA00004141"/>
    </source>
</evidence>
<dbReference type="EMBL" id="DF236973">
    <property type="protein sequence ID" value="GAQ79072.1"/>
    <property type="molecule type" value="Genomic_DNA"/>
</dbReference>
<dbReference type="GO" id="GO:0005886">
    <property type="term" value="C:plasma membrane"/>
    <property type="evidence" value="ECO:0000318"/>
    <property type="project" value="GO_Central"/>
</dbReference>
<keyword evidence="4 6" id="KW-0472">Membrane</keyword>
<sequence length="659" mass="72609">MAPNSEPQGVPLGNYKESPNAGLDDPLILKVGYPPKRTFKEEVTEFVEQVHPLKKYQKKGRRLSQQDKLKLAAFYVAPWLEWVTSYKLEYLRGDIVGGLTIAVMAVPQDLAYAALAKLPPVNGLYTSVYPPLIYAWFGSSRHIAVGPVAVVSLLVGSLLPKRIDPKAFPTQYLELSFLNTFFVGIIQTALGFLQLGFVIEFLSHSTIVGFMAGAAVTIGMSQLKNWFGYVTFTNKTNIQSVIGSIADHPEQFNWQTFCIGLTFLVLILFFKQVGTRFRPLWWISPLGPLVSVIASILFVYLTRVDKDGVRIVKKVPTGMPPSSVHRLHFGDTSKVFADALICAFIALTEAISIGTTFATKNGYHINGNQEMFAFGLSNLVASITSGYVATGSFSRSSVNNYCGSNTQLTGVIMPAFIILVILCITPSFYYLPQCVLSVIIISALFGLFDYKAAWLIWKTDKLDFCCLLGAFFGVVFKSVEIGILIAVAISVAKLIFQVTRPHTAILGRIPGTTIYRSTVQYPEASAPSGILIWRIDAPIYFANARYLKSQALRLVDNQTADEEEAGLKSNRLQFFVMDLGPVLNVDVSAALILGELHRDLLKRGVRLVLSNPNTSTLYRLDGTGVLDAVGRDWVFVRTHEAVKVCQALVDSNGDTRHAQ</sequence>
<dbReference type="NCBIfam" id="TIGR00815">
    <property type="entry name" value="sulP"/>
    <property type="match status" value="1"/>
</dbReference>
<feature type="domain" description="STAS" evidence="7">
    <location>
        <begin position="520"/>
        <end position="645"/>
    </location>
</feature>
<feature type="transmembrane region" description="Helical" evidence="6">
    <location>
        <begin position="411"/>
        <end position="429"/>
    </location>
</feature>
<dbReference type="PANTHER" id="PTHR11814">
    <property type="entry name" value="SULFATE TRANSPORTER"/>
    <property type="match status" value="1"/>
</dbReference>
<evidence type="ECO:0000256" key="6">
    <source>
        <dbReference type="SAM" id="Phobius"/>
    </source>
</evidence>
<dbReference type="GO" id="GO:0055085">
    <property type="term" value="P:transmembrane transport"/>
    <property type="evidence" value="ECO:0000318"/>
    <property type="project" value="GO_Central"/>
</dbReference>
<dbReference type="OrthoDB" id="288203at2759"/>
<name>A0A1Y1HMY2_KLENI</name>
<comment type="subcellular location">
    <subcellularLocation>
        <location evidence="1">Membrane</location>
        <topology evidence="1">Multi-pass membrane protein</topology>
    </subcellularLocation>
</comment>
<dbReference type="SMR" id="A0A1Y1HMY2"/>
<dbReference type="Pfam" id="PF00916">
    <property type="entry name" value="Sulfate_transp"/>
    <property type="match status" value="1"/>
</dbReference>
<feature type="region of interest" description="Disordered" evidence="5">
    <location>
        <begin position="1"/>
        <end position="22"/>
    </location>
</feature>
<gene>
    <name evidence="8" type="ORF">KFL_000240020</name>
</gene>
<dbReference type="STRING" id="105231.A0A1Y1HMY2"/>
<accession>A0A1Y1HMY2</accession>
<feature type="transmembrane region" description="Helical" evidence="6">
    <location>
        <begin position="252"/>
        <end position="270"/>
    </location>
</feature>
<feature type="transmembrane region" description="Helical" evidence="6">
    <location>
        <begin position="282"/>
        <end position="301"/>
    </location>
</feature>
<evidence type="ECO:0000313" key="9">
    <source>
        <dbReference type="Proteomes" id="UP000054558"/>
    </source>
</evidence>
<proteinExistence type="predicted"/>
<dbReference type="Proteomes" id="UP000054558">
    <property type="component" value="Unassembled WGS sequence"/>
</dbReference>
<protein>
    <submittedName>
        <fullName evidence="8">Sulfate transporter</fullName>
    </submittedName>
</protein>
<reference evidence="8 9" key="1">
    <citation type="journal article" date="2014" name="Nat. Commun.">
        <title>Klebsormidium flaccidum genome reveals primary factors for plant terrestrial adaptation.</title>
        <authorList>
            <person name="Hori K."/>
            <person name="Maruyama F."/>
            <person name="Fujisawa T."/>
            <person name="Togashi T."/>
            <person name="Yamamoto N."/>
            <person name="Seo M."/>
            <person name="Sato S."/>
            <person name="Yamada T."/>
            <person name="Mori H."/>
            <person name="Tajima N."/>
            <person name="Moriyama T."/>
            <person name="Ikeuchi M."/>
            <person name="Watanabe M."/>
            <person name="Wada H."/>
            <person name="Kobayashi K."/>
            <person name="Saito M."/>
            <person name="Masuda T."/>
            <person name="Sasaki-Sekimoto Y."/>
            <person name="Mashiguchi K."/>
            <person name="Awai K."/>
            <person name="Shimojima M."/>
            <person name="Masuda S."/>
            <person name="Iwai M."/>
            <person name="Nobusawa T."/>
            <person name="Narise T."/>
            <person name="Kondo S."/>
            <person name="Saito H."/>
            <person name="Sato R."/>
            <person name="Murakawa M."/>
            <person name="Ihara Y."/>
            <person name="Oshima-Yamada Y."/>
            <person name="Ohtaka K."/>
            <person name="Satoh M."/>
            <person name="Sonobe K."/>
            <person name="Ishii M."/>
            <person name="Ohtani R."/>
            <person name="Kanamori-Sato M."/>
            <person name="Honoki R."/>
            <person name="Miyazaki D."/>
            <person name="Mochizuki H."/>
            <person name="Umetsu J."/>
            <person name="Higashi K."/>
            <person name="Shibata D."/>
            <person name="Kamiya Y."/>
            <person name="Sato N."/>
            <person name="Nakamura Y."/>
            <person name="Tabata S."/>
            <person name="Ida S."/>
            <person name="Kurokawa K."/>
            <person name="Ohta H."/>
        </authorList>
    </citation>
    <scope>NUCLEOTIDE SEQUENCE [LARGE SCALE GENOMIC DNA]</scope>
    <source>
        <strain evidence="8 9">NIES-2285</strain>
    </source>
</reference>
<evidence type="ECO:0000256" key="4">
    <source>
        <dbReference type="ARBA" id="ARBA00023136"/>
    </source>
</evidence>
<dbReference type="InterPro" id="IPR001902">
    <property type="entry name" value="SLC26A/SulP_fam"/>
</dbReference>
<dbReference type="AlphaFoldDB" id="A0A1Y1HMY2"/>
<evidence type="ECO:0000256" key="3">
    <source>
        <dbReference type="ARBA" id="ARBA00022989"/>
    </source>
</evidence>
<feature type="transmembrane region" description="Helical" evidence="6">
    <location>
        <begin position="172"/>
        <end position="195"/>
    </location>
</feature>
<evidence type="ECO:0000259" key="7">
    <source>
        <dbReference type="PROSITE" id="PS50801"/>
    </source>
</evidence>
<organism evidence="8 9">
    <name type="scientific">Klebsormidium nitens</name>
    <name type="common">Green alga</name>
    <name type="synonym">Ulothrix nitens</name>
    <dbReference type="NCBI Taxonomy" id="105231"/>
    <lineage>
        <taxon>Eukaryota</taxon>
        <taxon>Viridiplantae</taxon>
        <taxon>Streptophyta</taxon>
        <taxon>Klebsormidiophyceae</taxon>
        <taxon>Klebsormidiales</taxon>
        <taxon>Klebsormidiaceae</taxon>
        <taxon>Klebsormidium</taxon>
    </lineage>
</organism>
<dbReference type="InterPro" id="IPR011547">
    <property type="entry name" value="SLC26A/SulP_dom"/>
</dbReference>
<dbReference type="InterPro" id="IPR036513">
    <property type="entry name" value="STAS_dom_sf"/>
</dbReference>
<feature type="transmembrane region" description="Helical" evidence="6">
    <location>
        <begin position="201"/>
        <end position="220"/>
    </location>
</feature>
<feature type="transmembrane region" description="Helical" evidence="6">
    <location>
        <begin position="335"/>
        <end position="359"/>
    </location>
</feature>
<feature type="transmembrane region" description="Helical" evidence="6">
    <location>
        <begin position="371"/>
        <end position="390"/>
    </location>
</feature>